<dbReference type="AlphaFoldDB" id="A0A382LNG6"/>
<feature type="non-terminal residue" evidence="1">
    <location>
        <position position="1"/>
    </location>
</feature>
<accession>A0A382LNG6</accession>
<dbReference type="EMBL" id="UINC01087228">
    <property type="protein sequence ID" value="SVC36421.1"/>
    <property type="molecule type" value="Genomic_DNA"/>
</dbReference>
<gene>
    <name evidence="1" type="ORF">METZ01_LOCUS289275</name>
</gene>
<organism evidence="1">
    <name type="scientific">marine metagenome</name>
    <dbReference type="NCBI Taxonomy" id="408172"/>
    <lineage>
        <taxon>unclassified sequences</taxon>
        <taxon>metagenomes</taxon>
        <taxon>ecological metagenomes</taxon>
    </lineage>
</organism>
<protein>
    <submittedName>
        <fullName evidence="1">Uncharacterized protein</fullName>
    </submittedName>
</protein>
<reference evidence="1" key="1">
    <citation type="submission" date="2018-05" db="EMBL/GenBank/DDBJ databases">
        <authorList>
            <person name="Lanie J.A."/>
            <person name="Ng W.-L."/>
            <person name="Kazmierczak K.M."/>
            <person name="Andrzejewski T.M."/>
            <person name="Davidsen T.M."/>
            <person name="Wayne K.J."/>
            <person name="Tettelin H."/>
            <person name="Glass J.I."/>
            <person name="Rusch D."/>
            <person name="Podicherti R."/>
            <person name="Tsui H.-C.T."/>
            <person name="Winkler M.E."/>
        </authorList>
    </citation>
    <scope>NUCLEOTIDE SEQUENCE</scope>
</reference>
<sequence>VVGPGCCLDQTQGRGWRLHLLDLDNLHGSGNPSIRRIHQVRNDYDRLGLMVGDLVYGACMYEPDTWNREHGRRVAHICKVWPKGTVRPVAGRNGADKALVGKAL</sequence>
<proteinExistence type="predicted"/>
<name>A0A382LNG6_9ZZZZ</name>
<feature type="non-terminal residue" evidence="1">
    <location>
        <position position="104"/>
    </location>
</feature>
<evidence type="ECO:0000313" key="1">
    <source>
        <dbReference type="EMBL" id="SVC36421.1"/>
    </source>
</evidence>